<evidence type="ECO:0000313" key="6">
    <source>
        <dbReference type="EMBL" id="GJN21818.1"/>
    </source>
</evidence>
<reference evidence="6" key="1">
    <citation type="journal article" date="2018" name="DNA Res.">
        <title>Multiple hybrid de novo genome assembly of finger millet, an orphan allotetraploid crop.</title>
        <authorList>
            <person name="Hatakeyama M."/>
            <person name="Aluri S."/>
            <person name="Balachadran M.T."/>
            <person name="Sivarajan S.R."/>
            <person name="Patrignani A."/>
            <person name="Gruter S."/>
            <person name="Poveda L."/>
            <person name="Shimizu-Inatsugi R."/>
            <person name="Baeten J."/>
            <person name="Francoijs K.J."/>
            <person name="Nataraja K.N."/>
            <person name="Reddy Y.A.N."/>
            <person name="Phadnis S."/>
            <person name="Ravikumar R.L."/>
            <person name="Schlapbach R."/>
            <person name="Sreeman S.M."/>
            <person name="Shimizu K.K."/>
        </authorList>
    </citation>
    <scope>NUCLEOTIDE SEQUENCE</scope>
</reference>
<evidence type="ECO:0000256" key="4">
    <source>
        <dbReference type="ARBA" id="ARBA00023136"/>
    </source>
</evidence>
<gene>
    <name evidence="6" type="primary">gb09334</name>
    <name evidence="6" type="ORF">PR202_gb09334</name>
</gene>
<dbReference type="InterPro" id="IPR045238">
    <property type="entry name" value="Tim23-like"/>
</dbReference>
<dbReference type="PANTHER" id="PTHR15371:SF19">
    <property type="entry name" value="OS04G0566700 PROTEIN"/>
    <property type="match status" value="1"/>
</dbReference>
<evidence type="ECO:0000256" key="2">
    <source>
        <dbReference type="ARBA" id="ARBA00022692"/>
    </source>
</evidence>
<dbReference type="AlphaFoldDB" id="A0AAV5EHI4"/>
<protein>
    <submittedName>
        <fullName evidence="6">Uncharacterized protein</fullName>
    </submittedName>
</protein>
<dbReference type="PANTHER" id="PTHR15371">
    <property type="entry name" value="TIM23"/>
    <property type="match status" value="1"/>
</dbReference>
<accession>A0AAV5EHI4</accession>
<keyword evidence="2" id="KW-0812">Transmembrane</keyword>
<name>A0AAV5EHI4_ELECO</name>
<evidence type="ECO:0000313" key="7">
    <source>
        <dbReference type="Proteomes" id="UP001054889"/>
    </source>
</evidence>
<reference evidence="6" key="2">
    <citation type="submission" date="2021-12" db="EMBL/GenBank/DDBJ databases">
        <title>Resequencing data analysis of finger millet.</title>
        <authorList>
            <person name="Hatakeyama M."/>
            <person name="Aluri S."/>
            <person name="Balachadran M.T."/>
            <person name="Sivarajan S.R."/>
            <person name="Poveda L."/>
            <person name="Shimizu-Inatsugi R."/>
            <person name="Schlapbach R."/>
            <person name="Sreeman S.M."/>
            <person name="Shimizu K.K."/>
        </authorList>
    </citation>
    <scope>NUCLEOTIDE SEQUENCE</scope>
</reference>
<keyword evidence="4" id="KW-0472">Membrane</keyword>
<proteinExistence type="predicted"/>
<dbReference type="GO" id="GO:0030150">
    <property type="term" value="P:protein import into mitochondrial matrix"/>
    <property type="evidence" value="ECO:0007669"/>
    <property type="project" value="TreeGrafter"/>
</dbReference>
<dbReference type="Proteomes" id="UP001054889">
    <property type="component" value="Unassembled WGS sequence"/>
</dbReference>
<dbReference type="Pfam" id="PF02466">
    <property type="entry name" value="Tim17"/>
    <property type="match status" value="1"/>
</dbReference>
<keyword evidence="7" id="KW-1185">Reference proteome</keyword>
<evidence type="ECO:0000256" key="1">
    <source>
        <dbReference type="ARBA" id="ARBA00004141"/>
    </source>
</evidence>
<evidence type="ECO:0000256" key="5">
    <source>
        <dbReference type="SAM" id="MobiDB-lite"/>
    </source>
</evidence>
<feature type="region of interest" description="Disordered" evidence="5">
    <location>
        <begin position="1"/>
        <end position="25"/>
    </location>
</feature>
<keyword evidence="3" id="KW-1133">Transmembrane helix</keyword>
<comment type="subcellular location">
    <subcellularLocation>
        <location evidence="1">Membrane</location>
        <topology evidence="1">Multi-pass membrane protein</topology>
    </subcellularLocation>
</comment>
<comment type="caution">
    <text evidence="6">The sequence shown here is derived from an EMBL/GenBank/DDBJ whole genome shotgun (WGS) entry which is preliminary data.</text>
</comment>
<evidence type="ECO:0000256" key="3">
    <source>
        <dbReference type="ARBA" id="ARBA00022989"/>
    </source>
</evidence>
<organism evidence="6 7">
    <name type="scientific">Eleusine coracana subsp. coracana</name>
    <dbReference type="NCBI Taxonomy" id="191504"/>
    <lineage>
        <taxon>Eukaryota</taxon>
        <taxon>Viridiplantae</taxon>
        <taxon>Streptophyta</taxon>
        <taxon>Embryophyta</taxon>
        <taxon>Tracheophyta</taxon>
        <taxon>Spermatophyta</taxon>
        <taxon>Magnoliopsida</taxon>
        <taxon>Liliopsida</taxon>
        <taxon>Poales</taxon>
        <taxon>Poaceae</taxon>
        <taxon>PACMAD clade</taxon>
        <taxon>Chloridoideae</taxon>
        <taxon>Cynodonteae</taxon>
        <taxon>Eleusininae</taxon>
        <taxon>Eleusine</taxon>
    </lineage>
</organism>
<sequence length="206" mass="21388">MSSHGYPFDSIDATSQAAPTDRPHITPPRHPAYLALYDLPTTPELLLDQNDLIGGGYNFSNNLTAYTGAGYLGGAAVGVFAGLRRAIVEAERGESAKLRANRVLNNCGTVGRAYANRAGVIAMLFTATKTGVRACRSDADDWVNTAVAGVSTGALFRSPGGLRAAVVGGVVGGLLAGAAILAEKAPVFNKSTPNIFLQNTTTYRSS</sequence>
<dbReference type="GO" id="GO:0008320">
    <property type="term" value="F:protein transmembrane transporter activity"/>
    <property type="evidence" value="ECO:0007669"/>
    <property type="project" value="TreeGrafter"/>
</dbReference>
<dbReference type="EMBL" id="BQKI01000075">
    <property type="protein sequence ID" value="GJN21818.1"/>
    <property type="molecule type" value="Genomic_DNA"/>
</dbReference>
<dbReference type="GO" id="GO:0005744">
    <property type="term" value="C:TIM23 mitochondrial import inner membrane translocase complex"/>
    <property type="evidence" value="ECO:0007669"/>
    <property type="project" value="TreeGrafter"/>
</dbReference>